<dbReference type="GO" id="GO:0004553">
    <property type="term" value="F:hydrolase activity, hydrolyzing O-glycosyl compounds"/>
    <property type="evidence" value="ECO:0007669"/>
    <property type="project" value="TreeGrafter"/>
</dbReference>
<dbReference type="SUPFAM" id="SSF53474">
    <property type="entry name" value="alpha/beta-Hydrolases"/>
    <property type="match status" value="1"/>
</dbReference>
<feature type="compositionally biased region" description="Basic and acidic residues" evidence="2">
    <location>
        <begin position="77"/>
        <end position="86"/>
    </location>
</feature>
<sequence length="581" mass="59139">MPLASRSLAQKLPRGAATRAPTGLRWLERRHHTYPSTSAAAMAGSGNLSGLSVASAAMNQATVELESLPLRWLPRRRGQEGSHEEAEGAWEGQGQASAGGDAYGLAYRHYLPYHPYGERPRVCVLYCNGLKSEMTGTKVRLALSLATARGAEFLCFDYSGFGLSGTAAAVQAPVRTAPEARTGTATLEAQAGPAAQASSPGASGAPAPEPLAAEPGAEERPLPPGPAFEACGLGDWLGDAAALLREAVRAEEVVVVGSSLGAWVAIRLAQLWAQRPPAPGPAFAPTSLHPHPPPLPPPPPPRLRGLLLLAPAPDLTELRWAALVRKQQAELLGATAAEATHSGSNFGHGPGSAAAAAGSNRMPTVSLGSPYALPGGDHVGLPYFAQGRRHLLLAPAWVRREPLTPGVAYPPPTLMGPDPDLDLDLDQRAGSAPESTAAWKGGAGGTGEGFCGAGGGSGSLPVHARVPVPVRVPVRLPVRLVAGAADEVVPLALVRALAAAINAGAEAEAAEAEVAEAEVQETGGGQELSREEMQDGGGAGHGGVGTPAARAVLEVVAGGDHRLSGAEGLGAVRRGLEALLG</sequence>
<keyword evidence="4" id="KW-1185">Reference proteome</keyword>
<dbReference type="Proteomes" id="UP000612055">
    <property type="component" value="Unassembled WGS sequence"/>
</dbReference>
<dbReference type="PANTHER" id="PTHR16138">
    <property type="entry name" value="MYCOPHENOLIC ACID ACYL-GLUCURONIDE ESTERASE, MITOCHONDRIAL"/>
    <property type="match status" value="1"/>
</dbReference>
<organism evidence="3 4">
    <name type="scientific">Edaphochlamys debaryana</name>
    <dbReference type="NCBI Taxonomy" id="47281"/>
    <lineage>
        <taxon>Eukaryota</taxon>
        <taxon>Viridiplantae</taxon>
        <taxon>Chlorophyta</taxon>
        <taxon>core chlorophytes</taxon>
        <taxon>Chlorophyceae</taxon>
        <taxon>CS clade</taxon>
        <taxon>Chlamydomonadales</taxon>
        <taxon>Chlamydomonadales incertae sedis</taxon>
        <taxon>Edaphochlamys</taxon>
    </lineage>
</organism>
<dbReference type="Gene3D" id="3.40.50.1820">
    <property type="entry name" value="alpha/beta hydrolase"/>
    <property type="match status" value="1"/>
</dbReference>
<feature type="region of interest" description="Disordered" evidence="2">
    <location>
        <begin position="190"/>
        <end position="225"/>
    </location>
</feature>
<proteinExistence type="predicted"/>
<feature type="region of interest" description="Disordered" evidence="2">
    <location>
        <begin position="1"/>
        <end position="22"/>
    </location>
</feature>
<comment type="caution">
    <text evidence="3">The sequence shown here is derived from an EMBL/GenBank/DDBJ whole genome shotgun (WGS) entry which is preliminary data.</text>
</comment>
<dbReference type="OrthoDB" id="408373at2759"/>
<protein>
    <recommendedName>
        <fullName evidence="5">AB hydrolase-1 domain-containing protein</fullName>
    </recommendedName>
</protein>
<keyword evidence="1" id="KW-0378">Hydrolase</keyword>
<evidence type="ECO:0008006" key="5">
    <source>
        <dbReference type="Google" id="ProtNLM"/>
    </source>
</evidence>
<evidence type="ECO:0000313" key="4">
    <source>
        <dbReference type="Proteomes" id="UP000612055"/>
    </source>
</evidence>
<feature type="compositionally biased region" description="Gly residues" evidence="2">
    <location>
        <begin position="535"/>
        <end position="544"/>
    </location>
</feature>
<evidence type="ECO:0000256" key="2">
    <source>
        <dbReference type="SAM" id="MobiDB-lite"/>
    </source>
</evidence>
<evidence type="ECO:0000313" key="3">
    <source>
        <dbReference type="EMBL" id="KAG2499798.1"/>
    </source>
</evidence>
<name>A0A836C5B4_9CHLO</name>
<dbReference type="InterPro" id="IPR029058">
    <property type="entry name" value="AB_hydrolase_fold"/>
</dbReference>
<dbReference type="AlphaFoldDB" id="A0A836C5B4"/>
<dbReference type="InterPro" id="IPR052382">
    <property type="entry name" value="ABHD10_acyl-thioesterase"/>
</dbReference>
<feature type="compositionally biased region" description="Low complexity" evidence="2">
    <location>
        <begin position="190"/>
        <end position="215"/>
    </location>
</feature>
<reference evidence="3" key="1">
    <citation type="journal article" date="2020" name="bioRxiv">
        <title>Comparative genomics of Chlamydomonas.</title>
        <authorList>
            <person name="Craig R.J."/>
            <person name="Hasan A.R."/>
            <person name="Ness R.W."/>
            <person name="Keightley P.D."/>
        </authorList>
    </citation>
    <scope>NUCLEOTIDE SEQUENCE</scope>
    <source>
        <strain evidence="3">CCAP 11/70</strain>
    </source>
</reference>
<feature type="region of interest" description="Disordered" evidence="2">
    <location>
        <begin position="76"/>
        <end position="95"/>
    </location>
</feature>
<dbReference type="EMBL" id="JAEHOE010000005">
    <property type="protein sequence ID" value="KAG2499798.1"/>
    <property type="molecule type" value="Genomic_DNA"/>
</dbReference>
<accession>A0A836C5B4</accession>
<evidence type="ECO:0000256" key="1">
    <source>
        <dbReference type="ARBA" id="ARBA00022801"/>
    </source>
</evidence>
<feature type="region of interest" description="Disordered" evidence="2">
    <location>
        <begin position="516"/>
        <end position="544"/>
    </location>
</feature>
<dbReference type="PANTHER" id="PTHR16138:SF7">
    <property type="entry name" value="PALMITOYL-PROTEIN THIOESTERASE ABHD10, MITOCHONDRIAL"/>
    <property type="match status" value="1"/>
</dbReference>
<gene>
    <name evidence="3" type="ORF">HYH03_002094</name>
</gene>